<name>A0A154VXD6_9PROT</name>
<dbReference type="SUPFAM" id="SSF51182">
    <property type="entry name" value="RmlC-like cupins"/>
    <property type="match status" value="1"/>
</dbReference>
<dbReference type="Proteomes" id="UP000076400">
    <property type="component" value="Unassembled WGS sequence"/>
</dbReference>
<dbReference type="AlphaFoldDB" id="A0A154VXD6"/>
<evidence type="ECO:0000313" key="1">
    <source>
        <dbReference type="EMBL" id="KZD05869.1"/>
    </source>
</evidence>
<organism evidence="1 2">
    <name type="scientific">Oceanibaculum pacificum</name>
    <dbReference type="NCBI Taxonomy" id="580166"/>
    <lineage>
        <taxon>Bacteria</taxon>
        <taxon>Pseudomonadati</taxon>
        <taxon>Pseudomonadota</taxon>
        <taxon>Alphaproteobacteria</taxon>
        <taxon>Rhodospirillales</taxon>
        <taxon>Oceanibaculaceae</taxon>
        <taxon>Oceanibaculum</taxon>
    </lineage>
</organism>
<keyword evidence="2" id="KW-1185">Reference proteome</keyword>
<proteinExistence type="predicted"/>
<dbReference type="CDD" id="cd10548">
    <property type="entry name" value="cupin_CDO"/>
    <property type="match status" value="1"/>
</dbReference>
<protein>
    <recommendedName>
        <fullName evidence="3">Cysteine dioxygenase</fullName>
    </recommendedName>
</protein>
<dbReference type="InterPro" id="IPR014710">
    <property type="entry name" value="RmlC-like_jellyroll"/>
</dbReference>
<comment type="caution">
    <text evidence="1">The sequence shown here is derived from an EMBL/GenBank/DDBJ whole genome shotgun (WGS) entry which is preliminary data.</text>
</comment>
<dbReference type="RefSeq" id="WP_067558004.1">
    <property type="nucleotide sequence ID" value="NZ_LPXN01000127.1"/>
</dbReference>
<sequence>MATTAERRAEAVAETVAKVRAIEAAKGITPEALDGIKAALSDLARRKELFPRSDFPKADLNNDIFIRLSEDPDKRFALYLNSGSPGKQTPPHNHTTWAVIAGIEGSEHNKVYRRTDDGSVPGKGTVEVDFQVDVGEGEAIGFMPEDIHSIHVLTDAPILHLHMYGQGLEQLRGRIYFDQANGTYSRFPSHPDIR</sequence>
<reference evidence="1 2" key="1">
    <citation type="submission" date="2015-12" db="EMBL/GenBank/DDBJ databases">
        <title>Genome sequence of Oceanibaculum pacificum MCCC 1A02656.</title>
        <authorList>
            <person name="Lu L."/>
            <person name="Lai Q."/>
            <person name="Shao Z."/>
            <person name="Qian P."/>
        </authorList>
    </citation>
    <scope>NUCLEOTIDE SEQUENCE [LARGE SCALE GENOMIC DNA]</scope>
    <source>
        <strain evidence="1 2">MCCC 1A02656</strain>
    </source>
</reference>
<evidence type="ECO:0008006" key="3">
    <source>
        <dbReference type="Google" id="ProtNLM"/>
    </source>
</evidence>
<dbReference type="Gene3D" id="2.60.120.10">
    <property type="entry name" value="Jelly Rolls"/>
    <property type="match status" value="1"/>
</dbReference>
<dbReference type="EMBL" id="LPXN01000127">
    <property type="protein sequence ID" value="KZD05869.1"/>
    <property type="molecule type" value="Genomic_DNA"/>
</dbReference>
<dbReference type="STRING" id="580166.AUP43_02870"/>
<evidence type="ECO:0000313" key="2">
    <source>
        <dbReference type="Proteomes" id="UP000076400"/>
    </source>
</evidence>
<dbReference type="InterPro" id="IPR011051">
    <property type="entry name" value="RmlC_Cupin_sf"/>
</dbReference>
<gene>
    <name evidence="1" type="ORF">AUP43_02870</name>
</gene>
<accession>A0A154VXD6</accession>